<organism evidence="3 4">
    <name type="scientific">Pseudo-nitzschia multistriata</name>
    <dbReference type="NCBI Taxonomy" id="183589"/>
    <lineage>
        <taxon>Eukaryota</taxon>
        <taxon>Sar</taxon>
        <taxon>Stramenopiles</taxon>
        <taxon>Ochrophyta</taxon>
        <taxon>Bacillariophyta</taxon>
        <taxon>Bacillariophyceae</taxon>
        <taxon>Bacillariophycidae</taxon>
        <taxon>Bacillariales</taxon>
        <taxon>Bacillariaceae</taxon>
        <taxon>Pseudo-nitzschia</taxon>
    </lineage>
</organism>
<gene>
    <name evidence="3" type="ORF">PSNMU_V1.4_AUG-EV-PASAV3_0026850</name>
</gene>
<name>A0A448Z1H0_9STRA</name>
<reference evidence="3 4" key="1">
    <citation type="submission" date="2019-01" db="EMBL/GenBank/DDBJ databases">
        <authorList>
            <person name="Ferrante I. M."/>
        </authorList>
    </citation>
    <scope>NUCLEOTIDE SEQUENCE [LARGE SCALE GENOMIC DNA]</scope>
    <source>
        <strain evidence="3 4">B856</strain>
    </source>
</reference>
<protein>
    <submittedName>
        <fullName evidence="3">Uncharacterized protein</fullName>
    </submittedName>
</protein>
<evidence type="ECO:0000256" key="2">
    <source>
        <dbReference type="SAM" id="MobiDB-lite"/>
    </source>
</evidence>
<evidence type="ECO:0000256" key="1">
    <source>
        <dbReference type="SAM" id="Coils"/>
    </source>
</evidence>
<evidence type="ECO:0000313" key="4">
    <source>
        <dbReference type="Proteomes" id="UP000291116"/>
    </source>
</evidence>
<dbReference type="Proteomes" id="UP000291116">
    <property type="component" value="Unassembled WGS sequence"/>
</dbReference>
<sequence>MEQSPRHLIPSMATLGMGAVAPTQMPPSEPPLTQSDLGAAMSGLSFMARKTEENMANLFRQQSTKMEEHMNSCFSGLEMQMCSLKHTLAAQYQLIQENQIIMKEQQGIIEYQTAQIEKLANDNDELKEKMRSLQEDISIFRLQGPCNNANKDEIKKTVEEKRMGAGGCGSMLYATEVDMMNGINEMISFHMSPLITAQDSTIPLKDIRNNKDDEDYTHTSNIEVTLVEDDPVTVNEQVEDEDNNADDHDNYSGDDNNNYRDDCEEASRKHESNGEPLPEGHVHL</sequence>
<keyword evidence="4" id="KW-1185">Reference proteome</keyword>
<dbReference type="OrthoDB" id="55220at2759"/>
<proteinExistence type="predicted"/>
<feature type="region of interest" description="Disordered" evidence="2">
    <location>
        <begin position="237"/>
        <end position="284"/>
    </location>
</feature>
<keyword evidence="1" id="KW-0175">Coiled coil</keyword>
<dbReference type="AlphaFoldDB" id="A0A448Z1H0"/>
<dbReference type="EMBL" id="CAACVS010000073">
    <property type="protein sequence ID" value="VEU35937.1"/>
    <property type="molecule type" value="Genomic_DNA"/>
</dbReference>
<accession>A0A448Z1H0</accession>
<evidence type="ECO:0000313" key="3">
    <source>
        <dbReference type="EMBL" id="VEU35937.1"/>
    </source>
</evidence>
<feature type="compositionally biased region" description="Basic and acidic residues" evidence="2">
    <location>
        <begin position="245"/>
        <end position="284"/>
    </location>
</feature>
<feature type="coiled-coil region" evidence="1">
    <location>
        <begin position="109"/>
        <end position="143"/>
    </location>
</feature>